<reference evidence="3 4" key="1">
    <citation type="submission" date="2016-10" db="EMBL/GenBank/DDBJ databases">
        <authorList>
            <person name="Varghese N."/>
            <person name="Submissions S."/>
        </authorList>
    </citation>
    <scope>NUCLEOTIDE SEQUENCE [LARGE SCALE GENOMIC DNA]</scope>
    <source>
        <strain evidence="3 4">DSM 1361</strain>
    </source>
</reference>
<accession>A0A662ZGH0</accession>
<protein>
    <submittedName>
        <fullName evidence="3">Twitching motility protein PilU</fullName>
    </submittedName>
</protein>
<dbReference type="OrthoDB" id="9804785at2"/>
<dbReference type="NCBIfam" id="TIGR01420">
    <property type="entry name" value="pilT_fam"/>
    <property type="match status" value="1"/>
</dbReference>
<dbReference type="InterPro" id="IPR001482">
    <property type="entry name" value="T2SS/T4SS_dom"/>
</dbReference>
<dbReference type="Proteomes" id="UP000243745">
    <property type="component" value="Unassembled WGS sequence"/>
</dbReference>
<evidence type="ECO:0000259" key="2">
    <source>
        <dbReference type="Pfam" id="PF00437"/>
    </source>
</evidence>
<dbReference type="Gene3D" id="3.40.50.300">
    <property type="entry name" value="P-loop containing nucleotide triphosphate hydrolases"/>
    <property type="match status" value="1"/>
</dbReference>
<comment type="similarity">
    <text evidence="1">Belongs to the GSP E family.</text>
</comment>
<feature type="domain" description="Bacterial type II secretion system protein E" evidence="2">
    <location>
        <begin position="122"/>
        <end position="280"/>
    </location>
</feature>
<dbReference type="CDD" id="cd01131">
    <property type="entry name" value="PilT"/>
    <property type="match status" value="1"/>
</dbReference>
<dbReference type="PANTHER" id="PTHR30486:SF12">
    <property type="entry name" value="TYPE IV PILUS ATPASE PILU"/>
    <property type="match status" value="1"/>
</dbReference>
<dbReference type="InterPro" id="IPR050921">
    <property type="entry name" value="T4SS_GSP_E_ATPase"/>
</dbReference>
<evidence type="ECO:0000313" key="4">
    <source>
        <dbReference type="Proteomes" id="UP000243745"/>
    </source>
</evidence>
<dbReference type="SUPFAM" id="SSF52540">
    <property type="entry name" value="P-loop containing nucleoside triphosphate hydrolases"/>
    <property type="match status" value="1"/>
</dbReference>
<organism evidence="3 4">
    <name type="scientific">Ruminobacter amylophilus</name>
    <dbReference type="NCBI Taxonomy" id="867"/>
    <lineage>
        <taxon>Bacteria</taxon>
        <taxon>Pseudomonadati</taxon>
        <taxon>Pseudomonadota</taxon>
        <taxon>Gammaproteobacteria</taxon>
        <taxon>Aeromonadales</taxon>
        <taxon>Succinivibrionaceae</taxon>
        <taxon>Ruminobacter</taxon>
    </lineage>
</organism>
<dbReference type="GO" id="GO:0005524">
    <property type="term" value="F:ATP binding"/>
    <property type="evidence" value="ECO:0007669"/>
    <property type="project" value="InterPro"/>
</dbReference>
<sequence length="374" mass="42521">MAHNQPLKIDRYLQFMNENKASDLFLTVDLEPAVKLDGHLTPIEPGKLTYDQVLEFVQETLIERPDLQEQYVNEREANFAIYRPELGRYRVSCFWQLNNPGVVFRRIVERIPTTEELHLPPSFTKWVMEDRGLLLFVGATGAGKSTTQAAMIGHRNMNSDGHILTIEDPIEYVHHHQRSLITQREVGTDTISFDAALKSALRQAPDVILIGEIRSRETMEFALSFAETGHLVLATLHANNANQAIDRIMHLVPENNQRQMLFDLSVNLKAIIAQQLIETTTGGRRAAFDILVNTPTVSDCLQKNELYKLKEIMLKSPDEGMTTFDKSLFELYQQGVISYHNALHFADSENEVRLMIKLAEGVKGSDEMSNIVFE</sequence>
<evidence type="ECO:0000313" key="3">
    <source>
        <dbReference type="EMBL" id="SFP10471.1"/>
    </source>
</evidence>
<dbReference type="EMBL" id="FOXF01000005">
    <property type="protein sequence ID" value="SFP10471.1"/>
    <property type="molecule type" value="Genomic_DNA"/>
</dbReference>
<dbReference type="Gene3D" id="3.30.450.90">
    <property type="match status" value="1"/>
</dbReference>
<gene>
    <name evidence="3" type="ORF">SAMN02910344_00436</name>
</gene>
<dbReference type="RefSeq" id="WP_093140577.1">
    <property type="nucleotide sequence ID" value="NZ_FOXF01000005.1"/>
</dbReference>
<proteinExistence type="inferred from homology"/>
<dbReference type="Pfam" id="PF00437">
    <property type="entry name" value="T2SSE"/>
    <property type="match status" value="1"/>
</dbReference>
<dbReference type="AlphaFoldDB" id="A0A662ZGH0"/>
<dbReference type="PANTHER" id="PTHR30486">
    <property type="entry name" value="TWITCHING MOTILITY PROTEIN PILT"/>
    <property type="match status" value="1"/>
</dbReference>
<evidence type="ECO:0000256" key="1">
    <source>
        <dbReference type="ARBA" id="ARBA00006611"/>
    </source>
</evidence>
<dbReference type="InterPro" id="IPR006321">
    <property type="entry name" value="PilT/PilU"/>
</dbReference>
<dbReference type="GO" id="GO:0016887">
    <property type="term" value="F:ATP hydrolysis activity"/>
    <property type="evidence" value="ECO:0007669"/>
    <property type="project" value="InterPro"/>
</dbReference>
<keyword evidence="4" id="KW-1185">Reference proteome</keyword>
<dbReference type="InterPro" id="IPR027417">
    <property type="entry name" value="P-loop_NTPase"/>
</dbReference>
<name>A0A662ZGH0_9GAMM</name>